<sequence length="97" mass="11256">MMGKCELPNPLIESYWLDGVGQGEGGDLLGSEGRGWPGVLILFWREKMAMVVLVSKNFLICFLFYYVLIVVLGSYWEGWWCEGWRLCNFLTFHTEPR</sequence>
<organism evidence="2 4">
    <name type="scientific">Prunus armeniaca</name>
    <name type="common">Apricot</name>
    <name type="synonym">Armeniaca vulgaris</name>
    <dbReference type="NCBI Taxonomy" id="36596"/>
    <lineage>
        <taxon>Eukaryota</taxon>
        <taxon>Viridiplantae</taxon>
        <taxon>Streptophyta</taxon>
        <taxon>Embryophyta</taxon>
        <taxon>Tracheophyta</taxon>
        <taxon>Spermatophyta</taxon>
        <taxon>Magnoliopsida</taxon>
        <taxon>eudicotyledons</taxon>
        <taxon>Gunneridae</taxon>
        <taxon>Pentapetalae</taxon>
        <taxon>rosids</taxon>
        <taxon>fabids</taxon>
        <taxon>Rosales</taxon>
        <taxon>Rosaceae</taxon>
        <taxon>Amygdaloideae</taxon>
        <taxon>Amygdaleae</taxon>
        <taxon>Prunus</taxon>
    </lineage>
</organism>
<evidence type="ECO:0000313" key="3">
    <source>
        <dbReference type="EMBL" id="CAB4320135.1"/>
    </source>
</evidence>
<keyword evidence="1" id="KW-0812">Transmembrane</keyword>
<reference evidence="2 4" key="2">
    <citation type="submission" date="2020-05" db="EMBL/GenBank/DDBJ databases">
        <authorList>
            <person name="Campoy J."/>
            <person name="Schneeberger K."/>
            <person name="Spophaly S."/>
        </authorList>
    </citation>
    <scope>NUCLEOTIDE SEQUENCE [LARGE SCALE GENOMIC DNA]</scope>
    <source>
        <strain evidence="2">PruArmRojPasFocal</strain>
    </source>
</reference>
<evidence type="ECO:0000313" key="5">
    <source>
        <dbReference type="Proteomes" id="UP000507245"/>
    </source>
</evidence>
<evidence type="ECO:0000313" key="2">
    <source>
        <dbReference type="EMBL" id="CAB4289718.1"/>
    </source>
</evidence>
<accession>A0A6J5VV32</accession>
<dbReference type="Proteomes" id="UP000507222">
    <property type="component" value="Unassembled WGS sequence"/>
</dbReference>
<dbReference type="EMBL" id="CAEKDK010000008">
    <property type="protein sequence ID" value="CAB4289718.1"/>
    <property type="molecule type" value="Genomic_DNA"/>
</dbReference>
<keyword evidence="5" id="KW-1185">Reference proteome</keyword>
<reference evidence="5" key="1">
    <citation type="journal article" date="2020" name="Genome Biol.">
        <title>Gamete binning: chromosome-level and haplotype-resolved genome assembly enabled by high-throughput single-cell sequencing of gamete genomes.</title>
        <authorList>
            <person name="Campoy J.A."/>
            <person name="Sun H."/>
            <person name="Goel M."/>
            <person name="Jiao W.-B."/>
            <person name="Folz-Donahue K."/>
            <person name="Wang N."/>
            <person name="Rubio M."/>
            <person name="Liu C."/>
            <person name="Kukat C."/>
            <person name="Ruiz D."/>
            <person name="Huettel B."/>
            <person name="Schneeberger K."/>
        </authorList>
    </citation>
    <scope>NUCLEOTIDE SEQUENCE [LARGE SCALE GENOMIC DNA]</scope>
    <source>
        <strain evidence="5">cv. Rojo Pasion</strain>
    </source>
</reference>
<feature type="transmembrane region" description="Helical" evidence="1">
    <location>
        <begin position="57"/>
        <end position="76"/>
    </location>
</feature>
<protein>
    <recommendedName>
        <fullName evidence="6">Transmembrane protein</fullName>
    </recommendedName>
</protein>
<keyword evidence="1" id="KW-1133">Transmembrane helix</keyword>
<proteinExistence type="predicted"/>
<dbReference type="EMBL" id="CAEKKB010000008">
    <property type="protein sequence ID" value="CAB4320135.1"/>
    <property type="molecule type" value="Genomic_DNA"/>
</dbReference>
<dbReference type="AlphaFoldDB" id="A0A6J5VV32"/>
<keyword evidence="1" id="KW-0472">Membrane</keyword>
<evidence type="ECO:0008006" key="6">
    <source>
        <dbReference type="Google" id="ProtNLM"/>
    </source>
</evidence>
<evidence type="ECO:0000313" key="4">
    <source>
        <dbReference type="Proteomes" id="UP000507222"/>
    </source>
</evidence>
<name>A0A6J5VV32_PRUAR</name>
<dbReference type="Proteomes" id="UP000507245">
    <property type="component" value="Unassembled WGS sequence"/>
</dbReference>
<gene>
    <name evidence="2" type="ORF">CURHAP_LOCUS49179</name>
    <name evidence="3" type="ORF">ORAREDHAP_LOCUS48687</name>
</gene>
<evidence type="ECO:0000256" key="1">
    <source>
        <dbReference type="SAM" id="Phobius"/>
    </source>
</evidence>